<feature type="binding site" evidence="6">
    <location>
        <position position="97"/>
    </location>
    <ligand>
        <name>Ni(2+)</name>
        <dbReference type="ChEBI" id="CHEBI:49786"/>
    </ligand>
</feature>
<evidence type="ECO:0000256" key="1">
    <source>
        <dbReference type="ARBA" id="ARBA00022596"/>
    </source>
</evidence>
<evidence type="ECO:0000313" key="8">
    <source>
        <dbReference type="EMBL" id="PID59094.1"/>
    </source>
</evidence>
<dbReference type="Gene3D" id="3.30.70.1150">
    <property type="entry name" value="ACT-like. Chain A, domain 2"/>
    <property type="match status" value="1"/>
</dbReference>
<comment type="caution">
    <text evidence="8">The sequence shown here is derived from an EMBL/GenBank/DDBJ whole genome shotgun (WGS) entry which is preliminary data.</text>
</comment>
<dbReference type="InterPro" id="IPR045865">
    <property type="entry name" value="ACT-like_dom_sf"/>
</dbReference>
<gene>
    <name evidence="8" type="ORF">CSB45_01420</name>
</gene>
<comment type="similarity">
    <text evidence="6">Belongs to the transcriptional regulatory CopG/NikR family.</text>
</comment>
<evidence type="ECO:0000256" key="6">
    <source>
        <dbReference type="HAMAP-Rule" id="MF_00476"/>
    </source>
</evidence>
<dbReference type="NCBIfam" id="NF002815">
    <property type="entry name" value="PRK02967.1"/>
    <property type="match status" value="1"/>
</dbReference>
<feature type="binding site" evidence="6">
    <location>
        <position position="84"/>
    </location>
    <ligand>
        <name>Ni(2+)</name>
        <dbReference type="ChEBI" id="CHEBI:49786"/>
    </ligand>
</feature>
<feature type="binding site" evidence="6">
    <location>
        <position position="103"/>
    </location>
    <ligand>
        <name>Ni(2+)</name>
        <dbReference type="ChEBI" id="CHEBI:49786"/>
    </ligand>
</feature>
<dbReference type="GO" id="GO:0003700">
    <property type="term" value="F:DNA-binding transcription factor activity"/>
    <property type="evidence" value="ECO:0007669"/>
    <property type="project" value="UniProtKB-UniRule"/>
</dbReference>
<dbReference type="CDD" id="cd22231">
    <property type="entry name" value="RHH_NikR_HicB-like"/>
    <property type="match status" value="1"/>
</dbReference>
<dbReference type="PANTHER" id="PTHR34719">
    <property type="entry name" value="NICKEL-RESPONSIVE REGULATOR"/>
    <property type="match status" value="1"/>
</dbReference>
<dbReference type="Proteomes" id="UP000229740">
    <property type="component" value="Unassembled WGS sequence"/>
</dbReference>
<dbReference type="NCBIfam" id="NF002169">
    <property type="entry name" value="PRK01002.1"/>
    <property type="match status" value="1"/>
</dbReference>
<evidence type="ECO:0000256" key="5">
    <source>
        <dbReference type="ARBA" id="ARBA00023163"/>
    </source>
</evidence>
<organism evidence="8 9">
    <name type="scientific">candidate division KSB3 bacterium</name>
    <dbReference type="NCBI Taxonomy" id="2044937"/>
    <lineage>
        <taxon>Bacteria</taxon>
        <taxon>candidate division KSB3</taxon>
    </lineage>
</organism>
<keyword evidence="4 6" id="KW-0238">DNA-binding</keyword>
<feature type="binding site" evidence="6">
    <location>
        <position position="95"/>
    </location>
    <ligand>
        <name>Ni(2+)</name>
        <dbReference type="ChEBI" id="CHEBI:49786"/>
    </ligand>
</feature>
<comment type="cofactor">
    <cofactor evidence="6">
        <name>Ni(2+)</name>
        <dbReference type="ChEBI" id="CHEBI:49786"/>
    </cofactor>
    <text evidence="6">Binds 1 nickel ion per subunit.</text>
</comment>
<dbReference type="InterPro" id="IPR027271">
    <property type="entry name" value="Acetolactate_synth/TF_NikR_C"/>
</dbReference>
<protein>
    <recommendedName>
        <fullName evidence="6">Putative nickel-responsive regulator</fullName>
    </recommendedName>
</protein>
<dbReference type="EMBL" id="PDPS01000020">
    <property type="protein sequence ID" value="PID59094.1"/>
    <property type="molecule type" value="Genomic_DNA"/>
</dbReference>
<keyword evidence="3 6" id="KW-0805">Transcription regulation</keyword>
<dbReference type="Pfam" id="PF08753">
    <property type="entry name" value="NikR_C"/>
    <property type="match status" value="1"/>
</dbReference>
<evidence type="ECO:0000256" key="3">
    <source>
        <dbReference type="ARBA" id="ARBA00023015"/>
    </source>
</evidence>
<dbReference type="HAMAP" id="MF_00476">
    <property type="entry name" value="NikR"/>
    <property type="match status" value="1"/>
</dbReference>
<accession>A0A2G6EAK8</accession>
<dbReference type="InterPro" id="IPR022988">
    <property type="entry name" value="Ni_resp_reg_NikR"/>
</dbReference>
<dbReference type="GO" id="GO:0016151">
    <property type="term" value="F:nickel cation binding"/>
    <property type="evidence" value="ECO:0007669"/>
    <property type="project" value="UniProtKB-UniRule"/>
</dbReference>
<dbReference type="Gene3D" id="1.10.1220.10">
    <property type="entry name" value="Met repressor-like"/>
    <property type="match status" value="1"/>
</dbReference>
<proteinExistence type="inferred from homology"/>
<dbReference type="GO" id="GO:0010045">
    <property type="term" value="P:response to nickel cation"/>
    <property type="evidence" value="ECO:0007669"/>
    <property type="project" value="InterPro"/>
</dbReference>
<evidence type="ECO:0000313" key="9">
    <source>
        <dbReference type="Proteomes" id="UP000229740"/>
    </source>
</evidence>
<dbReference type="GO" id="GO:0003677">
    <property type="term" value="F:DNA binding"/>
    <property type="evidence" value="ECO:0007669"/>
    <property type="project" value="UniProtKB-KW"/>
</dbReference>
<evidence type="ECO:0000256" key="4">
    <source>
        <dbReference type="ARBA" id="ARBA00023125"/>
    </source>
</evidence>
<comment type="function">
    <text evidence="6">Transcriptional regulator.</text>
</comment>
<dbReference type="InterPro" id="IPR013321">
    <property type="entry name" value="Arc_rbn_hlx_hlx"/>
</dbReference>
<dbReference type="InterPro" id="IPR014864">
    <property type="entry name" value="TF_NikR_Ni-bd_C"/>
</dbReference>
<dbReference type="SUPFAM" id="SSF55021">
    <property type="entry name" value="ACT-like"/>
    <property type="match status" value="1"/>
</dbReference>
<evidence type="ECO:0000259" key="7">
    <source>
        <dbReference type="Pfam" id="PF08753"/>
    </source>
</evidence>
<dbReference type="InterPro" id="IPR010985">
    <property type="entry name" value="Ribbon_hlx_hlx"/>
</dbReference>
<keyword evidence="1 6" id="KW-0533">Nickel</keyword>
<dbReference type="SUPFAM" id="SSF47598">
    <property type="entry name" value="Ribbon-helix-helix"/>
    <property type="match status" value="1"/>
</dbReference>
<dbReference type="AlphaFoldDB" id="A0A2G6EAK8"/>
<dbReference type="PANTHER" id="PTHR34719:SF2">
    <property type="entry name" value="NICKEL-RESPONSIVE REGULATOR"/>
    <property type="match status" value="1"/>
</dbReference>
<evidence type="ECO:0000256" key="2">
    <source>
        <dbReference type="ARBA" id="ARBA00022723"/>
    </source>
</evidence>
<dbReference type="InterPro" id="IPR050192">
    <property type="entry name" value="CopG/NikR_regulator"/>
</dbReference>
<reference evidence="8 9" key="1">
    <citation type="submission" date="2017-10" db="EMBL/GenBank/DDBJ databases">
        <title>Novel microbial diversity and functional potential in the marine mammal oral microbiome.</title>
        <authorList>
            <person name="Dudek N.K."/>
            <person name="Sun C.L."/>
            <person name="Burstein D."/>
            <person name="Kantor R.S."/>
            <person name="Aliaga Goltsman D.S."/>
            <person name="Bik E.M."/>
            <person name="Thomas B.C."/>
            <person name="Banfield J.F."/>
            <person name="Relman D.A."/>
        </authorList>
    </citation>
    <scope>NUCLEOTIDE SEQUENCE [LARGE SCALE GENOMIC DNA]</scope>
    <source>
        <strain evidence="8">DOLZORAL124_49_17</strain>
    </source>
</reference>
<feature type="domain" description="Transcription factor NikR nickel binding C-terminal" evidence="7">
    <location>
        <begin position="61"/>
        <end position="136"/>
    </location>
</feature>
<keyword evidence="2 6" id="KW-0479">Metal-binding</keyword>
<sequence length="144" mass="16659">MRSKKTEHSIRFGVSANARLLEKFDEMITEKCYANRSEAIRDLIRDRLVEYAWTQRDEEVVGTLTLVYDHEFRELNDRLAKLQHDRHQNIISTIHVHLDAHNCLEVLILKGQSKTIESLADVLIGTKGVKHGKLTMSSTGRELY</sequence>
<dbReference type="NCBIfam" id="NF003381">
    <property type="entry name" value="PRK04460.1"/>
    <property type="match status" value="1"/>
</dbReference>
<dbReference type="NCBIfam" id="NF001884">
    <property type="entry name" value="PRK00630.1"/>
    <property type="match status" value="1"/>
</dbReference>
<keyword evidence="5 6" id="KW-0804">Transcription</keyword>
<name>A0A2G6EAK8_9BACT</name>